<reference evidence="2" key="1">
    <citation type="submission" date="2023-10" db="EMBL/GenBank/DDBJ databases">
        <authorList>
            <person name="Chen Y."/>
            <person name="Shah S."/>
            <person name="Dougan E. K."/>
            <person name="Thang M."/>
            <person name="Chan C."/>
        </authorList>
    </citation>
    <scope>NUCLEOTIDE SEQUENCE [LARGE SCALE GENOMIC DNA]</scope>
</reference>
<feature type="compositionally biased region" description="Low complexity" evidence="1">
    <location>
        <begin position="274"/>
        <end position="288"/>
    </location>
</feature>
<feature type="compositionally biased region" description="Low complexity" evidence="1">
    <location>
        <begin position="606"/>
        <end position="627"/>
    </location>
</feature>
<feature type="compositionally biased region" description="Basic and acidic residues" evidence="1">
    <location>
        <begin position="252"/>
        <end position="271"/>
    </location>
</feature>
<keyword evidence="3" id="KW-1185">Reference proteome</keyword>
<protein>
    <submittedName>
        <fullName evidence="2">Uncharacterized protein</fullName>
    </submittedName>
</protein>
<dbReference type="EMBL" id="CAUYUJ010009890">
    <property type="protein sequence ID" value="CAK0827931.1"/>
    <property type="molecule type" value="Genomic_DNA"/>
</dbReference>
<name>A0ABN9S9R1_9DINO</name>
<evidence type="ECO:0000313" key="2">
    <source>
        <dbReference type="EMBL" id="CAK0827931.1"/>
    </source>
</evidence>
<evidence type="ECO:0000313" key="3">
    <source>
        <dbReference type="Proteomes" id="UP001189429"/>
    </source>
</evidence>
<feature type="compositionally biased region" description="Basic and acidic residues" evidence="1">
    <location>
        <begin position="557"/>
        <end position="576"/>
    </location>
</feature>
<comment type="caution">
    <text evidence="2">The sequence shown here is derived from an EMBL/GenBank/DDBJ whole genome shotgun (WGS) entry which is preliminary data.</text>
</comment>
<feature type="compositionally biased region" description="Low complexity" evidence="1">
    <location>
        <begin position="332"/>
        <end position="356"/>
    </location>
</feature>
<feature type="compositionally biased region" description="Low complexity" evidence="1">
    <location>
        <begin position="316"/>
        <end position="325"/>
    </location>
</feature>
<evidence type="ECO:0000256" key="1">
    <source>
        <dbReference type="SAM" id="MobiDB-lite"/>
    </source>
</evidence>
<dbReference type="Proteomes" id="UP001189429">
    <property type="component" value="Unassembled WGS sequence"/>
</dbReference>
<feature type="region of interest" description="Disordered" evidence="1">
    <location>
        <begin position="415"/>
        <end position="500"/>
    </location>
</feature>
<proteinExistence type="predicted"/>
<organism evidence="2 3">
    <name type="scientific">Prorocentrum cordatum</name>
    <dbReference type="NCBI Taxonomy" id="2364126"/>
    <lineage>
        <taxon>Eukaryota</taxon>
        <taxon>Sar</taxon>
        <taxon>Alveolata</taxon>
        <taxon>Dinophyceae</taxon>
        <taxon>Prorocentrales</taxon>
        <taxon>Prorocentraceae</taxon>
        <taxon>Prorocentrum</taxon>
    </lineage>
</organism>
<feature type="region of interest" description="Disordered" evidence="1">
    <location>
        <begin position="303"/>
        <end position="394"/>
    </location>
</feature>
<accession>A0ABN9S9R1</accession>
<sequence>MAPRARWSNECTSWPDAAETGPSTQEEMPSRDEPQCSPLLHPHLQPLLAGDEEAIYWALRGLHVAHKPATHGRGPRISVSERRDPATFAALLELGLQANDEDEICVEPEGLQSPSSSARAALKVRLKRVAGKARRGSGAGCARAEAIIQGDSSGPDPSEADPAVQAGAACQARQRDAREHFMVRALSRLGPELESNAEVIYLLLRSHHVPQHQGDGPRITVSKRTDPETFAVLVKFGFQATAKNEVIVEPQPEQRPKKVGAEGLTHLDPRARRAPAPRASAPTSAEATGSRWAACQLGPTLRIPAARPAPSPHSAPPAAAGIAAPRARERAASAVPRSRSSTSAAPGDGAPSAAPSHRAAEPGSAPGMPPSHHGRSPSPSHRGSLAPSHGAASAATVLAPGRAVVAGLTALAPPEWSRQPSAASSAGLARAPQSVAEQQEAAEGPRRLEPPPEAPGGSLWAGLRPRHLESFQRPGASSRGRLPPHRRAPLSAPGGDADRVDPCLAYWCPKSPRWWAPVQAAQRVTAEAQRGLCERLAQRPPPRAREPEPRAALYEMPEPRLLRLKREQSRRCDQLSRPRSAPTLQRARARDGAPNGIRPGAPPPGALSEALPAAAAARLPQRAPAVPWRCRPRQ</sequence>
<gene>
    <name evidence="2" type="ORF">PCOR1329_LOCUS27327</name>
</gene>
<feature type="compositionally biased region" description="Basic and acidic residues" evidence="1">
    <location>
        <begin position="532"/>
        <end position="549"/>
    </location>
</feature>
<feature type="region of interest" description="Disordered" evidence="1">
    <location>
        <begin position="247"/>
        <end position="291"/>
    </location>
</feature>
<feature type="region of interest" description="Disordered" evidence="1">
    <location>
        <begin position="532"/>
        <end position="634"/>
    </location>
</feature>
<feature type="region of interest" description="Disordered" evidence="1">
    <location>
        <begin position="1"/>
        <end position="42"/>
    </location>
</feature>